<evidence type="ECO:0000313" key="1">
    <source>
        <dbReference type="EMBL" id="TNN76022.1"/>
    </source>
</evidence>
<dbReference type="OrthoDB" id="10451690at2759"/>
<comment type="caution">
    <text evidence="1">The sequence shown here is derived from an EMBL/GenBank/DDBJ whole genome shotgun (WGS) entry which is preliminary data.</text>
</comment>
<evidence type="ECO:0000313" key="2">
    <source>
        <dbReference type="Proteomes" id="UP000314294"/>
    </source>
</evidence>
<dbReference type="EMBL" id="SRLO01000097">
    <property type="protein sequence ID" value="TNN76022.1"/>
    <property type="molecule type" value="Genomic_DNA"/>
</dbReference>
<proteinExistence type="predicted"/>
<organism evidence="1 2">
    <name type="scientific">Liparis tanakae</name>
    <name type="common">Tanaka's snailfish</name>
    <dbReference type="NCBI Taxonomy" id="230148"/>
    <lineage>
        <taxon>Eukaryota</taxon>
        <taxon>Metazoa</taxon>
        <taxon>Chordata</taxon>
        <taxon>Craniata</taxon>
        <taxon>Vertebrata</taxon>
        <taxon>Euteleostomi</taxon>
        <taxon>Actinopterygii</taxon>
        <taxon>Neopterygii</taxon>
        <taxon>Teleostei</taxon>
        <taxon>Neoteleostei</taxon>
        <taxon>Acanthomorphata</taxon>
        <taxon>Eupercaria</taxon>
        <taxon>Perciformes</taxon>
        <taxon>Cottioidei</taxon>
        <taxon>Cottales</taxon>
        <taxon>Liparidae</taxon>
        <taxon>Liparis</taxon>
    </lineage>
</organism>
<sequence>MESYSYSGLKAVIRAPSHPPCTGTLEWFESGPDIPEEIAAQTPNSSSQSATNSRIAALPLKIVIWTRRGMEGARWMEDE</sequence>
<accession>A0A4Z2IFC7</accession>
<dbReference type="Proteomes" id="UP000314294">
    <property type="component" value="Unassembled WGS sequence"/>
</dbReference>
<keyword evidence="2" id="KW-1185">Reference proteome</keyword>
<gene>
    <name evidence="1" type="ORF">EYF80_013785</name>
</gene>
<reference evidence="1 2" key="1">
    <citation type="submission" date="2019-03" db="EMBL/GenBank/DDBJ databases">
        <title>First draft genome of Liparis tanakae, snailfish: a comprehensive survey of snailfish specific genes.</title>
        <authorList>
            <person name="Kim W."/>
            <person name="Song I."/>
            <person name="Jeong J.-H."/>
            <person name="Kim D."/>
            <person name="Kim S."/>
            <person name="Ryu S."/>
            <person name="Song J.Y."/>
            <person name="Lee S.K."/>
        </authorList>
    </citation>
    <scope>NUCLEOTIDE SEQUENCE [LARGE SCALE GENOMIC DNA]</scope>
    <source>
        <tissue evidence="1">Muscle</tissue>
    </source>
</reference>
<dbReference type="AlphaFoldDB" id="A0A4Z2IFC7"/>
<protein>
    <submittedName>
        <fullName evidence="1">Uncharacterized protein</fullName>
    </submittedName>
</protein>
<name>A0A4Z2IFC7_9TELE</name>